<comment type="similarity">
    <text evidence="1">To B.subtilis soj.</text>
</comment>
<dbReference type="CDD" id="cd02042">
    <property type="entry name" value="ParAB_family"/>
    <property type="match status" value="1"/>
</dbReference>
<dbReference type="InParanoid" id="A0A6N7EV04"/>
<dbReference type="InterPro" id="IPR027417">
    <property type="entry name" value="P-loop_NTPase"/>
</dbReference>
<dbReference type="AlphaFoldDB" id="A0A6N7EV04"/>
<dbReference type="RefSeq" id="WP_152810601.1">
    <property type="nucleotide sequence ID" value="NZ_WHNW01000009.1"/>
</dbReference>
<organism evidence="3 4">
    <name type="scientific">Ostreibacterium oceani</name>
    <dbReference type="NCBI Taxonomy" id="2654998"/>
    <lineage>
        <taxon>Bacteria</taxon>
        <taxon>Pseudomonadati</taxon>
        <taxon>Pseudomonadota</taxon>
        <taxon>Gammaproteobacteria</taxon>
        <taxon>Cardiobacteriales</taxon>
        <taxon>Ostreibacteriaceae</taxon>
        <taxon>Ostreibacterium</taxon>
    </lineage>
</organism>
<dbReference type="Gene3D" id="3.40.50.300">
    <property type="entry name" value="P-loop containing nucleotide triphosphate hydrolases"/>
    <property type="match status" value="1"/>
</dbReference>
<reference evidence="3 4" key="1">
    <citation type="submission" date="2019-10" db="EMBL/GenBank/DDBJ databases">
        <title>Cardiobacteriales fam. a chemoheterotrophic member of the order Cardiobacteriales, and proposal of Cardiobacteriales fam. nov.</title>
        <authorList>
            <person name="Wang C."/>
        </authorList>
    </citation>
    <scope>NUCLEOTIDE SEQUENCE [LARGE SCALE GENOMIC DNA]</scope>
    <source>
        <strain evidence="3 4">ML27</strain>
    </source>
</reference>
<protein>
    <submittedName>
        <fullName evidence="3">AAA family ATPase</fullName>
    </submittedName>
</protein>
<proteinExistence type="predicted"/>
<sequence>MKIIAICNQKGGVAKTTTAVNLAASLGILGQRVLLVDLDPQGNASIACGIDKKTLSSTLLEVLTGEQPLAEIILPTRFESLALAPSNQDLTAAEVSLAKQANGAFQLRRCIEALTEARTEVLTEARADDTSHQSSYDTVVIDCPPALNILTVNALSAADYLIVPIQCEYYALEGLTALLDNVADIRASVNSTLNVLGFLRTMFDKRARLGTEVSAQLEGYLGDKVFDTIIPRNVRLAEAPSHGMPVYYYERSSKGAKAYLAFAKEVIKRLK</sequence>
<dbReference type="EMBL" id="WHNW01000009">
    <property type="protein sequence ID" value="MPV86604.1"/>
    <property type="molecule type" value="Genomic_DNA"/>
</dbReference>
<name>A0A6N7EV04_9GAMM</name>
<evidence type="ECO:0000256" key="1">
    <source>
        <dbReference type="ARBA" id="ARBA00060876"/>
    </source>
</evidence>
<dbReference type="SUPFAM" id="SSF52540">
    <property type="entry name" value="P-loop containing nucleoside triphosphate hydrolases"/>
    <property type="match status" value="1"/>
</dbReference>
<evidence type="ECO:0000259" key="2">
    <source>
        <dbReference type="Pfam" id="PF13614"/>
    </source>
</evidence>
<feature type="domain" description="AAA" evidence="2">
    <location>
        <begin position="1"/>
        <end position="194"/>
    </location>
</feature>
<keyword evidence="4" id="KW-1185">Reference proteome</keyword>
<dbReference type="InterPro" id="IPR050678">
    <property type="entry name" value="DNA_Partitioning_ATPase"/>
</dbReference>
<evidence type="ECO:0000313" key="4">
    <source>
        <dbReference type="Proteomes" id="UP000471298"/>
    </source>
</evidence>
<dbReference type="InterPro" id="IPR025669">
    <property type="entry name" value="AAA_dom"/>
</dbReference>
<accession>A0A6N7EV04</accession>
<dbReference type="PANTHER" id="PTHR13696:SF52">
    <property type="entry name" value="PARA FAMILY PROTEIN CT_582"/>
    <property type="match status" value="1"/>
</dbReference>
<dbReference type="Proteomes" id="UP000471298">
    <property type="component" value="Unassembled WGS sequence"/>
</dbReference>
<dbReference type="FunFam" id="3.40.50.300:FF:000285">
    <property type="entry name" value="Sporulation initiation inhibitor Soj"/>
    <property type="match status" value="1"/>
</dbReference>
<dbReference type="PANTHER" id="PTHR13696">
    <property type="entry name" value="P-LOOP CONTAINING NUCLEOSIDE TRIPHOSPHATE HYDROLASE"/>
    <property type="match status" value="1"/>
</dbReference>
<evidence type="ECO:0000313" key="3">
    <source>
        <dbReference type="EMBL" id="MPV86604.1"/>
    </source>
</evidence>
<gene>
    <name evidence="3" type="ORF">GCU85_07685</name>
</gene>
<comment type="caution">
    <text evidence="3">The sequence shown here is derived from an EMBL/GenBank/DDBJ whole genome shotgun (WGS) entry which is preliminary data.</text>
</comment>
<dbReference type="Pfam" id="PF13614">
    <property type="entry name" value="AAA_31"/>
    <property type="match status" value="1"/>
</dbReference>